<name>A0A2M3ZTB5_9DIPT</name>
<feature type="compositionally biased region" description="Basic and acidic residues" evidence="1">
    <location>
        <begin position="63"/>
        <end position="78"/>
    </location>
</feature>
<reference evidence="3" key="1">
    <citation type="submission" date="2018-01" db="EMBL/GenBank/DDBJ databases">
        <title>An insight into the sialome of Amazonian anophelines.</title>
        <authorList>
            <person name="Ribeiro J.M."/>
            <person name="Scarpassa V."/>
            <person name="Calvo E."/>
        </authorList>
    </citation>
    <scope>NUCLEOTIDE SEQUENCE</scope>
    <source>
        <tissue evidence="3">Salivary glands</tissue>
    </source>
</reference>
<evidence type="ECO:0000256" key="1">
    <source>
        <dbReference type="SAM" id="MobiDB-lite"/>
    </source>
</evidence>
<protein>
    <submittedName>
        <fullName evidence="3">Putative secreted peptide</fullName>
    </submittedName>
</protein>
<sequence>MVAVVVAVIRSASLAIGIHSISGQPVTTQNTESARTLGGTGTRRRRLNCLRPVLLASDPPRSPYEDAGTKNTSKDPRFSRATHKLTWNGR</sequence>
<feature type="chain" id="PRO_5014875957" evidence="2">
    <location>
        <begin position="24"/>
        <end position="90"/>
    </location>
</feature>
<dbReference type="EMBL" id="GGFM01011056">
    <property type="protein sequence ID" value="MBW31807.1"/>
    <property type="molecule type" value="Transcribed_RNA"/>
</dbReference>
<evidence type="ECO:0000256" key="2">
    <source>
        <dbReference type="SAM" id="SignalP"/>
    </source>
</evidence>
<accession>A0A2M3ZTB5</accession>
<feature type="region of interest" description="Disordered" evidence="1">
    <location>
        <begin position="48"/>
        <end position="90"/>
    </location>
</feature>
<organism evidence="3">
    <name type="scientific">Anopheles braziliensis</name>
    <dbReference type="NCBI Taxonomy" id="58242"/>
    <lineage>
        <taxon>Eukaryota</taxon>
        <taxon>Metazoa</taxon>
        <taxon>Ecdysozoa</taxon>
        <taxon>Arthropoda</taxon>
        <taxon>Hexapoda</taxon>
        <taxon>Insecta</taxon>
        <taxon>Pterygota</taxon>
        <taxon>Neoptera</taxon>
        <taxon>Endopterygota</taxon>
        <taxon>Diptera</taxon>
        <taxon>Nematocera</taxon>
        <taxon>Culicoidea</taxon>
        <taxon>Culicidae</taxon>
        <taxon>Anophelinae</taxon>
        <taxon>Anopheles</taxon>
    </lineage>
</organism>
<dbReference type="AlphaFoldDB" id="A0A2M3ZTB5"/>
<keyword evidence="2" id="KW-0732">Signal</keyword>
<proteinExistence type="predicted"/>
<evidence type="ECO:0000313" key="3">
    <source>
        <dbReference type="EMBL" id="MBW31807.1"/>
    </source>
</evidence>
<feature type="signal peptide" evidence="2">
    <location>
        <begin position="1"/>
        <end position="23"/>
    </location>
</feature>